<comment type="cofactor">
    <cofactor evidence="1">
        <name>Mg(2+)</name>
        <dbReference type="ChEBI" id="CHEBI:18420"/>
    </cofactor>
</comment>
<evidence type="ECO:0000256" key="4">
    <source>
        <dbReference type="ARBA" id="ARBA00022801"/>
    </source>
</evidence>
<evidence type="ECO:0000256" key="5">
    <source>
        <dbReference type="ARBA" id="ARBA00022842"/>
    </source>
</evidence>
<comment type="catalytic activity">
    <reaction evidence="7">
        <text>O-phospho-L-tyrosyl-[protein] + H2O = L-tyrosyl-[protein] + phosphate</text>
        <dbReference type="Rhea" id="RHEA:10684"/>
        <dbReference type="Rhea" id="RHEA-COMP:10136"/>
        <dbReference type="Rhea" id="RHEA-COMP:20101"/>
        <dbReference type="ChEBI" id="CHEBI:15377"/>
        <dbReference type="ChEBI" id="CHEBI:43474"/>
        <dbReference type="ChEBI" id="CHEBI:46858"/>
        <dbReference type="ChEBI" id="CHEBI:61978"/>
        <dbReference type="EC" id="3.1.3.48"/>
    </reaction>
</comment>
<evidence type="ECO:0000256" key="3">
    <source>
        <dbReference type="ARBA" id="ARBA00013064"/>
    </source>
</evidence>
<dbReference type="EMBL" id="GGEC01024696">
    <property type="protein sequence ID" value="MBX05180.1"/>
    <property type="molecule type" value="Transcribed_RNA"/>
</dbReference>
<dbReference type="PANTHER" id="PTHR10190:SF16">
    <property type="entry name" value="DEVELOPMENTAL PROTEIN EYES ABSENT"/>
    <property type="match status" value="1"/>
</dbReference>
<keyword evidence="5" id="KW-0460">Magnesium</keyword>
<evidence type="ECO:0000313" key="8">
    <source>
        <dbReference type="EMBL" id="MBX05180.1"/>
    </source>
</evidence>
<protein>
    <recommendedName>
        <fullName evidence="3">protein-tyrosine-phosphatase</fullName>
        <ecNumber evidence="3">3.1.3.48</ecNumber>
    </recommendedName>
</protein>
<dbReference type="Gene3D" id="3.40.50.12350">
    <property type="match status" value="1"/>
</dbReference>
<evidence type="ECO:0000256" key="1">
    <source>
        <dbReference type="ARBA" id="ARBA00001946"/>
    </source>
</evidence>
<accession>A0A2P2KHJ8</accession>
<sequence length="105" mass="12228">MQIENYNTPFLDALSQYDDGCDLSDYNFGKDGLSPPYDDANKRKLAYRHRVIANKYKQVLLIEICPPQASSTILCHVPIMHFAYFNLKDFAASFFLSFMHFFIIF</sequence>
<dbReference type="AlphaFoldDB" id="A0A2P2KHJ8"/>
<evidence type="ECO:0000256" key="6">
    <source>
        <dbReference type="ARBA" id="ARBA00022912"/>
    </source>
</evidence>
<proteinExistence type="inferred from homology"/>
<keyword evidence="4" id="KW-0378">Hydrolase</keyword>
<organism evidence="8">
    <name type="scientific">Rhizophora mucronata</name>
    <name type="common">Asiatic mangrove</name>
    <dbReference type="NCBI Taxonomy" id="61149"/>
    <lineage>
        <taxon>Eukaryota</taxon>
        <taxon>Viridiplantae</taxon>
        <taxon>Streptophyta</taxon>
        <taxon>Embryophyta</taxon>
        <taxon>Tracheophyta</taxon>
        <taxon>Spermatophyta</taxon>
        <taxon>Magnoliopsida</taxon>
        <taxon>eudicotyledons</taxon>
        <taxon>Gunneridae</taxon>
        <taxon>Pentapetalae</taxon>
        <taxon>rosids</taxon>
        <taxon>fabids</taxon>
        <taxon>Malpighiales</taxon>
        <taxon>Rhizophoraceae</taxon>
        <taxon>Rhizophora</taxon>
    </lineage>
</organism>
<comment type="similarity">
    <text evidence="2">Belongs to the HAD-like hydrolase superfamily. EYA family.</text>
</comment>
<keyword evidence="6" id="KW-0904">Protein phosphatase</keyword>
<dbReference type="EC" id="3.1.3.48" evidence="3"/>
<dbReference type="InterPro" id="IPR028472">
    <property type="entry name" value="EYA"/>
</dbReference>
<reference evidence="8" key="1">
    <citation type="submission" date="2018-02" db="EMBL/GenBank/DDBJ databases">
        <title>Rhizophora mucronata_Transcriptome.</title>
        <authorList>
            <person name="Meera S.P."/>
            <person name="Sreeshan A."/>
            <person name="Augustine A."/>
        </authorList>
    </citation>
    <scope>NUCLEOTIDE SEQUENCE</scope>
    <source>
        <tissue evidence="8">Leaf</tissue>
    </source>
</reference>
<evidence type="ECO:0000256" key="2">
    <source>
        <dbReference type="ARBA" id="ARBA00010501"/>
    </source>
</evidence>
<dbReference type="GO" id="GO:0045739">
    <property type="term" value="P:positive regulation of DNA repair"/>
    <property type="evidence" value="ECO:0007669"/>
    <property type="project" value="TreeGrafter"/>
</dbReference>
<dbReference type="GO" id="GO:0004725">
    <property type="term" value="F:protein tyrosine phosphatase activity"/>
    <property type="evidence" value="ECO:0007669"/>
    <property type="project" value="UniProtKB-EC"/>
</dbReference>
<dbReference type="InterPro" id="IPR038102">
    <property type="entry name" value="EYA_dom_sf"/>
</dbReference>
<dbReference type="GO" id="GO:0005634">
    <property type="term" value="C:nucleus"/>
    <property type="evidence" value="ECO:0007669"/>
    <property type="project" value="TreeGrafter"/>
</dbReference>
<name>A0A2P2KHJ8_RHIMU</name>
<dbReference type="GO" id="GO:0030154">
    <property type="term" value="P:cell differentiation"/>
    <property type="evidence" value="ECO:0007669"/>
    <property type="project" value="TreeGrafter"/>
</dbReference>
<evidence type="ECO:0000256" key="7">
    <source>
        <dbReference type="ARBA" id="ARBA00051722"/>
    </source>
</evidence>
<dbReference type="PANTHER" id="PTHR10190">
    <property type="entry name" value="EYES ABSENT"/>
    <property type="match status" value="1"/>
</dbReference>